<evidence type="ECO:0000256" key="7">
    <source>
        <dbReference type="ARBA" id="ARBA00022989"/>
    </source>
</evidence>
<accession>A0A0G0J4Z5</accession>
<keyword evidence="7 11" id="KW-1133">Transmembrane helix</keyword>
<feature type="transmembrane region" description="Helical" evidence="11">
    <location>
        <begin position="21"/>
        <end position="43"/>
    </location>
</feature>
<comment type="caution">
    <text evidence="14">The sequence shown here is derived from an EMBL/GenBank/DDBJ whole genome shotgun (WGS) entry which is preliminary data.</text>
</comment>
<feature type="transmembrane region" description="Helical" evidence="11">
    <location>
        <begin position="231"/>
        <end position="253"/>
    </location>
</feature>
<evidence type="ECO:0000256" key="8">
    <source>
        <dbReference type="ARBA" id="ARBA00023136"/>
    </source>
</evidence>
<dbReference type="AlphaFoldDB" id="A0A0G0J4Z5"/>
<feature type="transmembrane region" description="Helical" evidence="11">
    <location>
        <begin position="273"/>
        <end position="296"/>
    </location>
</feature>
<protein>
    <recommendedName>
        <fullName evidence="3 10">Cell division protein FtsX</fullName>
    </recommendedName>
</protein>
<dbReference type="EMBL" id="LBSR01000002">
    <property type="protein sequence ID" value="KKQ23296.1"/>
    <property type="molecule type" value="Genomic_DNA"/>
</dbReference>
<evidence type="ECO:0000256" key="4">
    <source>
        <dbReference type="ARBA" id="ARBA00022475"/>
    </source>
</evidence>
<evidence type="ECO:0000259" key="12">
    <source>
        <dbReference type="Pfam" id="PF02687"/>
    </source>
</evidence>
<evidence type="ECO:0000313" key="14">
    <source>
        <dbReference type="EMBL" id="KKQ23296.1"/>
    </source>
</evidence>
<feature type="domain" description="FtsX extracellular" evidence="13">
    <location>
        <begin position="59"/>
        <end position="146"/>
    </location>
</feature>
<gene>
    <name evidence="14" type="ORF">US36_C0002G0021</name>
</gene>
<evidence type="ECO:0000256" key="3">
    <source>
        <dbReference type="ARBA" id="ARBA00021907"/>
    </source>
</evidence>
<evidence type="ECO:0000256" key="11">
    <source>
        <dbReference type="SAM" id="Phobius"/>
    </source>
</evidence>
<dbReference type="PIRSF" id="PIRSF003097">
    <property type="entry name" value="FtsX"/>
    <property type="match status" value="1"/>
</dbReference>
<evidence type="ECO:0000259" key="13">
    <source>
        <dbReference type="Pfam" id="PF18075"/>
    </source>
</evidence>
<dbReference type="Pfam" id="PF02687">
    <property type="entry name" value="FtsX"/>
    <property type="match status" value="1"/>
</dbReference>
<dbReference type="PATRIC" id="fig|1619010.3.peg.69"/>
<keyword evidence="9 10" id="KW-0131">Cell cycle</keyword>
<dbReference type="PANTHER" id="PTHR47755:SF1">
    <property type="entry name" value="CELL DIVISION PROTEIN FTSX"/>
    <property type="match status" value="1"/>
</dbReference>
<name>A0A0G0J4Z5_9BACT</name>
<evidence type="ECO:0000256" key="2">
    <source>
        <dbReference type="ARBA" id="ARBA00007379"/>
    </source>
</evidence>
<dbReference type="Pfam" id="PF18075">
    <property type="entry name" value="FtsX_ECD"/>
    <property type="match status" value="1"/>
</dbReference>
<dbReference type="Proteomes" id="UP000034044">
    <property type="component" value="Unassembled WGS sequence"/>
</dbReference>
<proteinExistence type="inferred from homology"/>
<evidence type="ECO:0000256" key="9">
    <source>
        <dbReference type="ARBA" id="ARBA00023306"/>
    </source>
</evidence>
<evidence type="ECO:0000256" key="10">
    <source>
        <dbReference type="PIRNR" id="PIRNR003097"/>
    </source>
</evidence>
<evidence type="ECO:0000313" key="15">
    <source>
        <dbReference type="Proteomes" id="UP000034044"/>
    </source>
</evidence>
<reference evidence="14 15" key="1">
    <citation type="journal article" date="2015" name="Nature">
        <title>rRNA introns, odd ribosomes, and small enigmatic genomes across a large radiation of phyla.</title>
        <authorList>
            <person name="Brown C.T."/>
            <person name="Hug L.A."/>
            <person name="Thomas B.C."/>
            <person name="Sharon I."/>
            <person name="Castelle C.J."/>
            <person name="Singh A."/>
            <person name="Wilkins M.J."/>
            <person name="Williams K.H."/>
            <person name="Banfield J.F."/>
        </authorList>
    </citation>
    <scope>NUCLEOTIDE SEQUENCE [LARGE SCALE GENOMIC DNA]</scope>
</reference>
<comment type="similarity">
    <text evidence="2 10">Belongs to the ABC-4 integral membrane protein family. FtsX subfamily.</text>
</comment>
<sequence>MFTALSRIIKYGFLGFWRNGWLSTATIVVMILALLVFEGLIIANVVTQTALNSLQDKIDISVYFKGEASEDEILKIKSSLEAMTEVKKADYISKDKALEIFRSRHKEDETISAALEELSENPLAASLNIKAYDPQNYQAINTYLEQDIYKSSIEKISYAKNATVINRLIKIIDTFKNLGFLSTIIFASIAVLITFNTIRLAIYSNREEIGIMRLVGASNFFVRGPYIVEGLIYGIISGLLSFLFIVPFVYYTSHYVEIFIPEMNLWNYIVSNSIILPGYQIIFGISLGIISSSIAIRRYLHI</sequence>
<keyword evidence="4 10" id="KW-1003">Cell membrane</keyword>
<comment type="subcellular location">
    <subcellularLocation>
        <location evidence="1">Cell membrane</location>
        <topology evidence="1">Multi-pass membrane protein</topology>
    </subcellularLocation>
</comment>
<dbReference type="InterPro" id="IPR004513">
    <property type="entry name" value="FtsX"/>
</dbReference>
<dbReference type="GO" id="GO:0005886">
    <property type="term" value="C:plasma membrane"/>
    <property type="evidence" value="ECO:0007669"/>
    <property type="project" value="UniProtKB-SubCell"/>
</dbReference>
<evidence type="ECO:0000256" key="5">
    <source>
        <dbReference type="ARBA" id="ARBA00022618"/>
    </source>
</evidence>
<keyword evidence="5 10" id="KW-0132">Cell division</keyword>
<keyword evidence="8 10" id="KW-0472">Membrane</keyword>
<dbReference type="Gene3D" id="3.30.70.3040">
    <property type="match status" value="1"/>
</dbReference>
<evidence type="ECO:0000256" key="6">
    <source>
        <dbReference type="ARBA" id="ARBA00022692"/>
    </source>
</evidence>
<feature type="domain" description="ABC3 transporter permease C-terminal" evidence="12">
    <location>
        <begin position="183"/>
        <end position="299"/>
    </location>
</feature>
<dbReference type="InterPro" id="IPR040690">
    <property type="entry name" value="FtsX_ECD"/>
</dbReference>
<evidence type="ECO:0000256" key="1">
    <source>
        <dbReference type="ARBA" id="ARBA00004651"/>
    </source>
</evidence>
<feature type="transmembrane region" description="Helical" evidence="11">
    <location>
        <begin position="178"/>
        <end position="202"/>
    </location>
</feature>
<dbReference type="PANTHER" id="PTHR47755">
    <property type="entry name" value="CELL DIVISION PROTEIN FTSX"/>
    <property type="match status" value="1"/>
</dbReference>
<dbReference type="InterPro" id="IPR003838">
    <property type="entry name" value="ABC3_permease_C"/>
</dbReference>
<dbReference type="GO" id="GO:0051301">
    <property type="term" value="P:cell division"/>
    <property type="evidence" value="ECO:0007669"/>
    <property type="project" value="UniProtKB-KW"/>
</dbReference>
<organism evidence="14 15">
    <name type="scientific">Candidatus Wolfebacteria bacterium GW2011_GWC1_37_10</name>
    <dbReference type="NCBI Taxonomy" id="1619010"/>
    <lineage>
        <taxon>Bacteria</taxon>
        <taxon>Candidatus Wolfeibacteriota</taxon>
    </lineage>
</organism>
<keyword evidence="6 11" id="KW-0812">Transmembrane</keyword>